<keyword evidence="2" id="KW-1185">Reference proteome</keyword>
<evidence type="ECO:0000313" key="1">
    <source>
        <dbReference type="EMBL" id="UXY15765.1"/>
    </source>
</evidence>
<dbReference type="RefSeq" id="WP_263125200.1">
    <property type="nucleotide sequence ID" value="NZ_CP106753.1"/>
</dbReference>
<dbReference type="Proteomes" id="UP001061302">
    <property type="component" value="Chromosome"/>
</dbReference>
<evidence type="ECO:0000313" key="2">
    <source>
        <dbReference type="Proteomes" id="UP001061302"/>
    </source>
</evidence>
<accession>A0ABY6DN27</accession>
<gene>
    <name evidence="1" type="ORF">N8I74_01750</name>
</gene>
<protein>
    <submittedName>
        <fullName evidence="1">Uncharacterized protein</fullName>
    </submittedName>
</protein>
<proteinExistence type="predicted"/>
<sequence>MHLVLVLQLVIEEALSAKAAINPASAKASIGDNKREAGSR</sequence>
<dbReference type="EMBL" id="CP106753">
    <property type="protein sequence ID" value="UXY15765.1"/>
    <property type="molecule type" value="Genomic_DNA"/>
</dbReference>
<organism evidence="1 2">
    <name type="scientific">Chitiniphilus purpureus</name>
    <dbReference type="NCBI Taxonomy" id="2981137"/>
    <lineage>
        <taxon>Bacteria</taxon>
        <taxon>Pseudomonadati</taxon>
        <taxon>Pseudomonadota</taxon>
        <taxon>Betaproteobacteria</taxon>
        <taxon>Neisseriales</taxon>
        <taxon>Chitinibacteraceae</taxon>
        <taxon>Chitiniphilus</taxon>
    </lineage>
</organism>
<reference evidence="1" key="1">
    <citation type="submission" date="2022-10" db="EMBL/GenBank/DDBJ databases">
        <title>Chitiniphilus purpureus sp. nov., a novel chitin-degrading bacterium isolated from crawfish pond sediment.</title>
        <authorList>
            <person name="Li K."/>
        </authorList>
    </citation>
    <scope>NUCLEOTIDE SEQUENCE</scope>
    <source>
        <strain evidence="1">CD1</strain>
    </source>
</reference>
<name>A0ABY6DN27_9NEIS</name>